<sequence length="336" mass="37893">MSSDPSTLIGVIGHIISFKQYSAATWALLMYEHIITFDREIHNFWQREFTFVTVLWFFNRYTVKISFFPTILAFFIPLTGCVRLVKFPGVMQIIVNISSGITLTLRVYALYGRALWVLVVLLPLLIAEVGVESWAVANGIPAEFPPGIVGCVLTGRPGQGELFAAFWIGQLVFPSVIFIMTILRVLRLRTFGMLNGGLLKLLLRDGAMYFLVIFIANMTNVLSYTFAPLELKFVNAPFTNAITTMMICRLMLNLRHTAEEPPHTIIPTIGSIRVTAQHGLSHYYIGDLGEDLDIDSYERREARFSTGIKQVNSSFSEEVELGRLKPQRSSYRAHPS</sequence>
<keyword evidence="1" id="KW-1133">Transmembrane helix</keyword>
<comment type="caution">
    <text evidence="3">The sequence shown here is derived from an EMBL/GenBank/DDBJ whole genome shotgun (WGS) entry which is preliminary data.</text>
</comment>
<dbReference type="InterPro" id="IPR045340">
    <property type="entry name" value="DUF6533"/>
</dbReference>
<gene>
    <name evidence="3" type="ORF">PNOK_0452100</name>
</gene>
<evidence type="ECO:0000313" key="4">
    <source>
        <dbReference type="Proteomes" id="UP000217199"/>
    </source>
</evidence>
<dbReference type="OrthoDB" id="3242376at2759"/>
<feature type="transmembrane region" description="Helical" evidence="1">
    <location>
        <begin position="207"/>
        <end position="227"/>
    </location>
</feature>
<feature type="transmembrane region" description="Helical" evidence="1">
    <location>
        <begin position="105"/>
        <end position="126"/>
    </location>
</feature>
<name>A0A286UJ19_9AGAM</name>
<dbReference type="Pfam" id="PF20151">
    <property type="entry name" value="DUF6533"/>
    <property type="match status" value="1"/>
</dbReference>
<evidence type="ECO:0000259" key="2">
    <source>
        <dbReference type="Pfam" id="PF20151"/>
    </source>
</evidence>
<feature type="transmembrane region" description="Helical" evidence="1">
    <location>
        <begin position="162"/>
        <end position="186"/>
    </location>
</feature>
<organism evidence="3 4">
    <name type="scientific">Pyrrhoderma noxium</name>
    <dbReference type="NCBI Taxonomy" id="2282107"/>
    <lineage>
        <taxon>Eukaryota</taxon>
        <taxon>Fungi</taxon>
        <taxon>Dikarya</taxon>
        <taxon>Basidiomycota</taxon>
        <taxon>Agaricomycotina</taxon>
        <taxon>Agaricomycetes</taxon>
        <taxon>Hymenochaetales</taxon>
        <taxon>Hymenochaetaceae</taxon>
        <taxon>Pyrrhoderma</taxon>
    </lineage>
</organism>
<dbReference type="EMBL" id="NBII01000004">
    <property type="protein sequence ID" value="PAV19587.1"/>
    <property type="molecule type" value="Genomic_DNA"/>
</dbReference>
<feature type="transmembrane region" description="Helical" evidence="1">
    <location>
        <begin position="65"/>
        <end position="85"/>
    </location>
</feature>
<dbReference type="Proteomes" id="UP000217199">
    <property type="component" value="Unassembled WGS sequence"/>
</dbReference>
<dbReference type="InParanoid" id="A0A286UJ19"/>
<keyword evidence="4" id="KW-1185">Reference proteome</keyword>
<keyword evidence="1" id="KW-0812">Transmembrane</keyword>
<dbReference type="STRING" id="2282107.A0A286UJ19"/>
<feature type="domain" description="DUF6533" evidence="2">
    <location>
        <begin position="23"/>
        <end position="62"/>
    </location>
</feature>
<dbReference type="AlphaFoldDB" id="A0A286UJ19"/>
<keyword evidence="1" id="KW-0472">Membrane</keyword>
<accession>A0A286UJ19</accession>
<reference evidence="3 4" key="1">
    <citation type="journal article" date="2017" name="Mol. Ecol.">
        <title>Comparative and population genomic landscape of Phellinus noxius: A hypervariable fungus causing root rot in trees.</title>
        <authorList>
            <person name="Chung C.L."/>
            <person name="Lee T.J."/>
            <person name="Akiba M."/>
            <person name="Lee H.H."/>
            <person name="Kuo T.H."/>
            <person name="Liu D."/>
            <person name="Ke H.M."/>
            <person name="Yokoi T."/>
            <person name="Roa M.B."/>
            <person name="Lu M.J."/>
            <person name="Chang Y.Y."/>
            <person name="Ann P.J."/>
            <person name="Tsai J.N."/>
            <person name="Chen C.Y."/>
            <person name="Tzean S.S."/>
            <person name="Ota Y."/>
            <person name="Hattori T."/>
            <person name="Sahashi N."/>
            <person name="Liou R.F."/>
            <person name="Kikuchi T."/>
            <person name="Tsai I.J."/>
        </authorList>
    </citation>
    <scope>NUCLEOTIDE SEQUENCE [LARGE SCALE GENOMIC DNA]</scope>
    <source>
        <strain evidence="3 4">FFPRI411160</strain>
    </source>
</reference>
<evidence type="ECO:0000313" key="3">
    <source>
        <dbReference type="EMBL" id="PAV19587.1"/>
    </source>
</evidence>
<proteinExistence type="predicted"/>
<evidence type="ECO:0000256" key="1">
    <source>
        <dbReference type="SAM" id="Phobius"/>
    </source>
</evidence>
<protein>
    <recommendedName>
        <fullName evidence="2">DUF6533 domain-containing protein</fullName>
    </recommendedName>
</protein>